<feature type="compositionally biased region" description="Basic and acidic residues" evidence="2">
    <location>
        <begin position="184"/>
        <end position="198"/>
    </location>
</feature>
<dbReference type="STRING" id="188477.A0A3S0Z5U1"/>
<feature type="compositionally biased region" description="Basic and acidic residues" evidence="2">
    <location>
        <begin position="904"/>
        <end position="915"/>
    </location>
</feature>
<feature type="compositionally biased region" description="Basic and acidic residues" evidence="2">
    <location>
        <begin position="716"/>
        <end position="726"/>
    </location>
</feature>
<organism evidence="5 6">
    <name type="scientific">Elysia chlorotica</name>
    <name type="common">Eastern emerald elysia</name>
    <name type="synonym">Sea slug</name>
    <dbReference type="NCBI Taxonomy" id="188477"/>
    <lineage>
        <taxon>Eukaryota</taxon>
        <taxon>Metazoa</taxon>
        <taxon>Spiralia</taxon>
        <taxon>Lophotrochozoa</taxon>
        <taxon>Mollusca</taxon>
        <taxon>Gastropoda</taxon>
        <taxon>Heterobranchia</taxon>
        <taxon>Euthyneura</taxon>
        <taxon>Panpulmonata</taxon>
        <taxon>Sacoglossa</taxon>
        <taxon>Placobranchoidea</taxon>
        <taxon>Plakobranchidae</taxon>
        <taxon>Elysia</taxon>
    </lineage>
</organism>
<feature type="compositionally biased region" description="Polar residues" evidence="2">
    <location>
        <begin position="916"/>
        <end position="928"/>
    </location>
</feature>
<dbReference type="GO" id="GO:0099503">
    <property type="term" value="C:secretory vesicle"/>
    <property type="evidence" value="ECO:0007669"/>
    <property type="project" value="TreeGrafter"/>
</dbReference>
<feature type="region of interest" description="Disordered" evidence="2">
    <location>
        <begin position="613"/>
        <end position="771"/>
    </location>
</feature>
<feature type="region of interest" description="Disordered" evidence="2">
    <location>
        <begin position="152"/>
        <end position="210"/>
    </location>
</feature>
<accession>A0A3S0Z5U1</accession>
<dbReference type="Proteomes" id="UP000271974">
    <property type="component" value="Unassembled WGS sequence"/>
</dbReference>
<dbReference type="InterPro" id="IPR000591">
    <property type="entry name" value="DEP_dom"/>
</dbReference>
<gene>
    <name evidence="5" type="ORF">EGW08_020913</name>
</gene>
<dbReference type="InterPro" id="IPR052095">
    <property type="entry name" value="UNC-13_domain"/>
</dbReference>
<feature type="compositionally biased region" description="Basic and acidic residues" evidence="2">
    <location>
        <begin position="929"/>
        <end position="939"/>
    </location>
</feature>
<dbReference type="AlphaFoldDB" id="A0A3S0Z5U1"/>
<name>A0A3S0Z5U1_ELYCH</name>
<dbReference type="Gene3D" id="1.10.10.10">
    <property type="entry name" value="Winged helix-like DNA-binding domain superfamily/Winged helix DNA-binding domain"/>
    <property type="match status" value="1"/>
</dbReference>
<feature type="compositionally biased region" description="Basic and acidic residues" evidence="2">
    <location>
        <begin position="968"/>
        <end position="978"/>
    </location>
</feature>
<evidence type="ECO:0000259" key="4">
    <source>
        <dbReference type="PROSITE" id="PS51259"/>
    </source>
</evidence>
<feature type="compositionally biased region" description="Basic and acidic residues" evidence="2">
    <location>
        <begin position="637"/>
        <end position="646"/>
    </location>
</feature>
<evidence type="ECO:0000256" key="1">
    <source>
        <dbReference type="ARBA" id="ARBA00022483"/>
    </source>
</evidence>
<feature type="compositionally biased region" description="Polar residues" evidence="2">
    <location>
        <begin position="617"/>
        <end position="632"/>
    </location>
</feature>
<evidence type="ECO:0008006" key="7">
    <source>
        <dbReference type="Google" id="ProtNLM"/>
    </source>
</evidence>
<feature type="domain" description="MHD2" evidence="4">
    <location>
        <begin position="327"/>
        <end position="437"/>
    </location>
</feature>
<evidence type="ECO:0000256" key="2">
    <source>
        <dbReference type="SAM" id="MobiDB-lite"/>
    </source>
</evidence>
<evidence type="ECO:0000259" key="3">
    <source>
        <dbReference type="PROSITE" id="PS50186"/>
    </source>
</evidence>
<dbReference type="PANTHER" id="PTHR45999">
    <property type="entry name" value="UNC-13-4A, ISOFORM B"/>
    <property type="match status" value="1"/>
</dbReference>
<dbReference type="InterPro" id="IPR014772">
    <property type="entry name" value="Munc13_dom-2"/>
</dbReference>
<dbReference type="CDD" id="cd04371">
    <property type="entry name" value="DEP"/>
    <property type="match status" value="1"/>
</dbReference>
<sequence length="1032" mass="116294">MASLTRRRRRRRQDQEPPPKLFNKLKTRLRLHLQNLGILCNILTVYSTNILCMDLCGTPKAVAKKLIGSNLVNFVRKQQEDGVVWGCRHQGEVPYSCLYYFNRRVDYLCERYEPVTQHMCTRVNNAFACLYLLDEYCDRLAHVFGLEDDGQGIEEAEEEEEEEEEEDQQWEKEKTGTGAAETDIQGREEQLQASERSEGGASGVTSSGDNSLFDVISTSSGYLTSEATAGLEQRDTPQGRYPSGSKYEEPYVNSEDDSLSETMCSVPSVSLKQRWRTQVQQTCSAARHHLLATVTSMCRLQAYKLNLFVRDGLPMLLRLKDPAVTMDSCLSPIITFMHRYLDSLSGWLYRDCFRRVLDYLWVLIVQDIEYHANRLLSAESSASGQAHDWMLAIGVLIRFMNNSGRGIKKELLLSQANNVIFCFQLFTLSTNRLITLHQKLKEYHTEVDELTLEENATRIPPAIIHRIHGDLQSLRKCFSGGELVRWIVKNRSVLPADLSVADEEITKDIAIEIAQDLLDNNFIMELESAFQTKSTTPTSPLDQFSPYPELLVHSHLPSEAEDSSWEEAEGRQHHHSQYYHPKEDVRSGSRSGNNMEAAAVFKEQQAEVHHTFPPLSARSSPGSITPTGSMGNPSAGKGEKSSRKETGTPPSFRGPEGLSSLGLGSRYNPSPLRPTPVYSNRDQLNPGPIHHDTASGKRSADLREPLNQRYRTFVEISHEEEDRVSSDRTPTPSRQRFGEGSSVSQRAQAHPECTDQKGLSTPEVASARPGSVNQYHLRETEFLGSLSSRASVADFRSSAVKPQSKSQAGGYGRLRKDSDALSVDSAGLFGRLDFDNVVSPFSSIAELAYTANKQFVASSKHFYFIHQSVLNPSLSFFRHRQQRGEHGSRGTAHHRHGRRAQQSRHQEQHRQKDQHSLYQQMENHSQLFESRRVRSEPSRHLSAPSGSAATFGPDAMSHLGANFGTQQQDHREGRKDEDAEVTWHQKNAMENLALVEQCISHKISTEYIAAIITGRKKTDKLAKEFFRLSFTG</sequence>
<feature type="compositionally biased region" description="Basic residues" evidence="2">
    <location>
        <begin position="891"/>
        <end position="902"/>
    </location>
</feature>
<keyword evidence="1" id="KW-0268">Exocytosis</keyword>
<evidence type="ECO:0000313" key="6">
    <source>
        <dbReference type="Proteomes" id="UP000271974"/>
    </source>
</evidence>
<dbReference type="GO" id="GO:0006887">
    <property type="term" value="P:exocytosis"/>
    <property type="evidence" value="ECO:0007669"/>
    <property type="project" value="UniProtKB-KW"/>
</dbReference>
<dbReference type="PROSITE" id="PS51259">
    <property type="entry name" value="MHD2"/>
    <property type="match status" value="1"/>
</dbReference>
<protein>
    <recommendedName>
        <fullName evidence="7">DEP domain-containing protein</fullName>
    </recommendedName>
</protein>
<feature type="compositionally biased region" description="Acidic residues" evidence="2">
    <location>
        <begin position="152"/>
        <end position="168"/>
    </location>
</feature>
<dbReference type="PROSITE" id="PS50186">
    <property type="entry name" value="DEP"/>
    <property type="match status" value="1"/>
</dbReference>
<dbReference type="PANTHER" id="PTHR45999:SF6">
    <property type="entry name" value="MHD2 DOMAIN-CONTAINING PROTEIN"/>
    <property type="match status" value="1"/>
</dbReference>
<evidence type="ECO:0000313" key="5">
    <source>
        <dbReference type="EMBL" id="RUS71328.1"/>
    </source>
</evidence>
<comment type="caution">
    <text evidence="5">The sequence shown here is derived from an EMBL/GenBank/DDBJ whole genome shotgun (WGS) entry which is preliminary data.</text>
</comment>
<dbReference type="InterPro" id="IPR036388">
    <property type="entry name" value="WH-like_DNA-bd_sf"/>
</dbReference>
<feature type="domain" description="DEP" evidence="3">
    <location>
        <begin position="473"/>
        <end position="546"/>
    </location>
</feature>
<feature type="region of interest" description="Disordered" evidence="2">
    <location>
        <begin position="226"/>
        <end position="254"/>
    </location>
</feature>
<proteinExistence type="predicted"/>
<dbReference type="EMBL" id="RQTK01001232">
    <property type="protein sequence ID" value="RUS71328.1"/>
    <property type="molecule type" value="Genomic_DNA"/>
</dbReference>
<dbReference type="GO" id="GO:0035556">
    <property type="term" value="P:intracellular signal transduction"/>
    <property type="evidence" value="ECO:0007669"/>
    <property type="project" value="InterPro"/>
</dbReference>
<feature type="region of interest" description="Disordered" evidence="2">
    <location>
        <begin position="556"/>
        <end position="592"/>
    </location>
</feature>
<dbReference type="OrthoDB" id="10071880at2759"/>
<reference evidence="5 6" key="1">
    <citation type="submission" date="2019-01" db="EMBL/GenBank/DDBJ databases">
        <title>A draft genome assembly of the solar-powered sea slug Elysia chlorotica.</title>
        <authorList>
            <person name="Cai H."/>
            <person name="Li Q."/>
            <person name="Fang X."/>
            <person name="Li J."/>
            <person name="Curtis N.E."/>
            <person name="Altenburger A."/>
            <person name="Shibata T."/>
            <person name="Feng M."/>
            <person name="Maeda T."/>
            <person name="Schwartz J.A."/>
            <person name="Shigenobu S."/>
            <person name="Lundholm N."/>
            <person name="Nishiyama T."/>
            <person name="Yang H."/>
            <person name="Hasebe M."/>
            <person name="Li S."/>
            <person name="Pierce S.K."/>
            <person name="Wang J."/>
        </authorList>
    </citation>
    <scope>NUCLEOTIDE SEQUENCE [LARGE SCALE GENOMIC DNA]</scope>
    <source>
        <strain evidence="5">EC2010</strain>
        <tissue evidence="5">Whole organism of an adult</tissue>
    </source>
</reference>
<feature type="region of interest" description="Disordered" evidence="2">
    <location>
        <begin position="881"/>
        <end position="978"/>
    </location>
</feature>
<keyword evidence="6" id="KW-1185">Reference proteome</keyword>
<feature type="compositionally biased region" description="Basic and acidic residues" evidence="2">
    <location>
        <begin position="689"/>
        <end position="706"/>
    </location>
</feature>